<dbReference type="KEGG" id="daf:Desaf_0701"/>
<evidence type="ECO:0000313" key="1">
    <source>
        <dbReference type="EMBL" id="EGJ49053.1"/>
    </source>
</evidence>
<dbReference type="Proteomes" id="UP000007844">
    <property type="component" value="Chromosome"/>
</dbReference>
<organism evidence="1 2">
    <name type="scientific">Desulfocurvibacter africanus subsp. africanus str. Walvis Bay</name>
    <dbReference type="NCBI Taxonomy" id="690850"/>
    <lineage>
        <taxon>Bacteria</taxon>
        <taxon>Pseudomonadati</taxon>
        <taxon>Thermodesulfobacteriota</taxon>
        <taxon>Desulfovibrionia</taxon>
        <taxon>Desulfovibrionales</taxon>
        <taxon>Desulfovibrionaceae</taxon>
        <taxon>Desulfocurvibacter</taxon>
    </lineage>
</organism>
<dbReference type="AlphaFoldDB" id="F3YW23"/>
<evidence type="ECO:0000313" key="2">
    <source>
        <dbReference type="Proteomes" id="UP000007844"/>
    </source>
</evidence>
<reference evidence="1 2" key="1">
    <citation type="journal article" date="2011" name="J. Bacteriol.">
        <title>Genome sequence of the mercury-methylating and pleomorphic Desulfovibrio africanus Strain Walvis Bay.</title>
        <authorList>
            <person name="Brown S.D."/>
            <person name="Wall J.D."/>
            <person name="Kucken A.M."/>
            <person name="Gilmour C.C."/>
            <person name="Podar M."/>
            <person name="Brandt C.C."/>
            <person name="Teshima H."/>
            <person name="Detter J.C."/>
            <person name="Han C.S."/>
            <person name="Land M.L."/>
            <person name="Lucas S."/>
            <person name="Han J."/>
            <person name="Pennacchio L."/>
            <person name="Nolan M."/>
            <person name="Pitluck S."/>
            <person name="Woyke T."/>
            <person name="Goodwin L."/>
            <person name="Palumbo A.V."/>
            <person name="Elias D.A."/>
        </authorList>
    </citation>
    <scope>NUCLEOTIDE SEQUENCE [LARGE SCALE GENOMIC DNA]</scope>
    <source>
        <strain evidence="1 2">Walvis Bay</strain>
    </source>
</reference>
<keyword evidence="2" id="KW-1185">Reference proteome</keyword>
<name>F3YW23_DESAF</name>
<protein>
    <submittedName>
        <fullName evidence="1">Phage tail tape measure protein, TP901 family</fullName>
    </submittedName>
</protein>
<sequence length="647" mass="66112">MSNLKTSIILDLAGNLESRAARFAGSLDSMASRGQRSMSMLRGSAEAAGRGLDALGNRYTALLTGAAGVGTAKMVMDLQSRFTRLAIAADISDEQVQKLKKSIYEAAQAPEIRVDPSEITSAIEAIVEKTGDLVFASANIRNIGLAIQATGAQGSAIGEILAEFQKMGVVDPKGVMEALDTLNVQGKAGAFTLRDLAALGPRVVTAYTAMGREGPQALREMGAALQMIRMGTGSSEQSATAFEATMRTLADPAKIKLLKEMAGIDVWEKTEDGGRRLRAINEVMAEIVQKAKGDKVKLNLVFGDEAAKAFNQAASEFQRTGSLESLQKFMAVQGDGTTTMRDSARAARDSSAAMTSLYTAWKQFADSSLTGPIQNLADTLNSIGSETTGKIISGVAVGGAALGAAVLGRKAWNAGRGLFGRGGAAGAADGLGGMPLPLPVYVVNSKMGLAPDQWGGDALGGGRGSRAGRSVASRSGRISRLLGGGGRLGRWVGRGGGALAALAAVPEIWDAWGSDELSTGAKVARTAEAGGSALGGWGGAAAGAAIGSMIFPGVGTVAGGLIGGLAGDWAGRKGAGQVAEWLGGNRDSVTPEALVQELAKALRNSAQGEAPEGRLVLEIQGASARIKSANVRGMGVDVDTGLIMGAY</sequence>
<dbReference type="eggNOG" id="COG5283">
    <property type="taxonomic scope" value="Bacteria"/>
</dbReference>
<gene>
    <name evidence="1" type="ORF">Desaf_0701</name>
</gene>
<dbReference type="STRING" id="690850.Desaf_0701"/>
<dbReference type="RefSeq" id="WP_014258889.1">
    <property type="nucleotide sequence ID" value="NC_016629.1"/>
</dbReference>
<dbReference type="EMBL" id="CP003221">
    <property type="protein sequence ID" value="EGJ49053.1"/>
    <property type="molecule type" value="Genomic_DNA"/>
</dbReference>
<accession>F3YW23</accession>
<proteinExistence type="predicted"/>
<dbReference type="HOGENOM" id="CLU_027404_0_0_7"/>